<reference evidence="10" key="1">
    <citation type="submission" date="2025-08" db="UniProtKB">
        <authorList>
            <consortium name="RefSeq"/>
        </authorList>
    </citation>
    <scope>IDENTIFICATION</scope>
    <source>
        <tissue evidence="10">Gonad</tissue>
    </source>
</reference>
<evidence type="ECO:0000256" key="1">
    <source>
        <dbReference type="ARBA" id="ARBA00004141"/>
    </source>
</evidence>
<dbReference type="InterPro" id="IPR007007">
    <property type="entry name" value="Ninjurin"/>
</dbReference>
<proteinExistence type="inferred from homology"/>
<dbReference type="Proteomes" id="UP000515135">
    <property type="component" value="Unplaced"/>
</dbReference>
<keyword evidence="5 8" id="KW-1133">Transmembrane helix</keyword>
<dbReference type="Pfam" id="PF04923">
    <property type="entry name" value="Ninjurin"/>
    <property type="match status" value="1"/>
</dbReference>
<dbReference type="PANTHER" id="PTHR12316:SF17">
    <property type="entry name" value="NINJURIN C, ISOFORM D"/>
    <property type="match status" value="1"/>
</dbReference>
<evidence type="ECO:0000256" key="3">
    <source>
        <dbReference type="ARBA" id="ARBA00022692"/>
    </source>
</evidence>
<feature type="compositionally biased region" description="Basic and acidic residues" evidence="7">
    <location>
        <begin position="155"/>
        <end position="174"/>
    </location>
</feature>
<evidence type="ECO:0000256" key="6">
    <source>
        <dbReference type="ARBA" id="ARBA00023136"/>
    </source>
</evidence>
<evidence type="ECO:0000256" key="8">
    <source>
        <dbReference type="SAM" id="Phobius"/>
    </source>
</evidence>
<accession>A0A6P4Z6R0</accession>
<evidence type="ECO:0000256" key="2">
    <source>
        <dbReference type="ARBA" id="ARBA00008141"/>
    </source>
</evidence>
<keyword evidence="3 8" id="KW-0812">Transmembrane</keyword>
<dbReference type="GO" id="GO:0007155">
    <property type="term" value="P:cell adhesion"/>
    <property type="evidence" value="ECO:0007669"/>
    <property type="project" value="UniProtKB-KW"/>
</dbReference>
<feature type="transmembrane region" description="Helical" evidence="8">
    <location>
        <begin position="184"/>
        <end position="202"/>
    </location>
</feature>
<sequence>MGDDRVIRIKDANGYNTMKTYIGGLVDVSLFTSNISQLVTITRSTGGVDTGQEIGRVVLLAITMFLQVVLMVILIYQGSVDINKLGKRTTPTPVNSAVTQHWSCCCGFCRTAASRASETNRQNEATTTTTTTERSWTCCVCLCNTNSKITTKSPTSEHEEQVQQNETKKTRDEQENSLNSMNTGATYLSAIVVLLNIAITALQV</sequence>
<evidence type="ECO:0000256" key="5">
    <source>
        <dbReference type="ARBA" id="ARBA00022989"/>
    </source>
</evidence>
<comment type="subcellular location">
    <subcellularLocation>
        <location evidence="1">Membrane</location>
        <topology evidence="1">Multi-pass membrane protein</topology>
    </subcellularLocation>
</comment>
<evidence type="ECO:0000313" key="10">
    <source>
        <dbReference type="RefSeq" id="XP_019632338.1"/>
    </source>
</evidence>
<dbReference type="OrthoDB" id="10179734at2759"/>
<comment type="similarity">
    <text evidence="2">Belongs to the ninjurin family.</text>
</comment>
<feature type="transmembrane region" description="Helical" evidence="8">
    <location>
        <begin position="57"/>
        <end position="76"/>
    </location>
</feature>
<name>A0A6P4Z6R0_BRABE</name>
<evidence type="ECO:0000256" key="4">
    <source>
        <dbReference type="ARBA" id="ARBA00022889"/>
    </source>
</evidence>
<dbReference type="KEGG" id="bbel:109475973"/>
<keyword evidence="4" id="KW-0130">Cell adhesion</keyword>
<dbReference type="GO" id="GO:0042246">
    <property type="term" value="P:tissue regeneration"/>
    <property type="evidence" value="ECO:0007669"/>
    <property type="project" value="InterPro"/>
</dbReference>
<feature type="region of interest" description="Disordered" evidence="7">
    <location>
        <begin position="151"/>
        <end position="177"/>
    </location>
</feature>
<keyword evidence="9" id="KW-1185">Reference proteome</keyword>
<keyword evidence="6 8" id="KW-0472">Membrane</keyword>
<organism evidence="9 10">
    <name type="scientific">Branchiostoma belcheri</name>
    <name type="common">Amphioxus</name>
    <dbReference type="NCBI Taxonomy" id="7741"/>
    <lineage>
        <taxon>Eukaryota</taxon>
        <taxon>Metazoa</taxon>
        <taxon>Chordata</taxon>
        <taxon>Cephalochordata</taxon>
        <taxon>Leptocardii</taxon>
        <taxon>Amphioxiformes</taxon>
        <taxon>Branchiostomatidae</taxon>
        <taxon>Branchiostoma</taxon>
    </lineage>
</organism>
<dbReference type="GeneID" id="109475973"/>
<dbReference type="RefSeq" id="XP_019632338.1">
    <property type="nucleotide sequence ID" value="XM_019776779.1"/>
</dbReference>
<evidence type="ECO:0000313" key="9">
    <source>
        <dbReference type="Proteomes" id="UP000515135"/>
    </source>
</evidence>
<dbReference type="PANTHER" id="PTHR12316">
    <property type="entry name" value="NINJURIN-RELATED"/>
    <property type="match status" value="1"/>
</dbReference>
<dbReference type="GO" id="GO:0016020">
    <property type="term" value="C:membrane"/>
    <property type="evidence" value="ECO:0007669"/>
    <property type="project" value="UniProtKB-SubCell"/>
</dbReference>
<protein>
    <submittedName>
        <fullName evidence="10">Uncharacterized protein LOC109475973</fullName>
    </submittedName>
</protein>
<gene>
    <name evidence="10" type="primary">LOC109475973</name>
</gene>
<evidence type="ECO:0000256" key="7">
    <source>
        <dbReference type="SAM" id="MobiDB-lite"/>
    </source>
</evidence>
<dbReference type="AlphaFoldDB" id="A0A6P4Z6R0"/>